<dbReference type="InterPro" id="IPR005043">
    <property type="entry name" value="XPO2_C"/>
</dbReference>
<organism evidence="9">
    <name type="scientific">Chaetoceros debilis</name>
    <dbReference type="NCBI Taxonomy" id="122233"/>
    <lineage>
        <taxon>Eukaryota</taxon>
        <taxon>Sar</taxon>
        <taxon>Stramenopiles</taxon>
        <taxon>Ochrophyta</taxon>
        <taxon>Bacillariophyta</taxon>
        <taxon>Coscinodiscophyceae</taxon>
        <taxon>Chaetocerotophycidae</taxon>
        <taxon>Chaetocerotales</taxon>
        <taxon>Chaetocerotaceae</taxon>
        <taxon>Chaetoceros</taxon>
    </lineage>
</organism>
<dbReference type="InterPro" id="IPR016024">
    <property type="entry name" value="ARM-type_fold"/>
</dbReference>
<proteinExistence type="inferred from homology"/>
<dbReference type="PANTHER" id="PTHR10997:SF8">
    <property type="entry name" value="EXPORTIN-2"/>
    <property type="match status" value="1"/>
</dbReference>
<evidence type="ECO:0000313" key="9">
    <source>
        <dbReference type="EMBL" id="CAE0473077.1"/>
    </source>
</evidence>
<dbReference type="GO" id="GO:0005829">
    <property type="term" value="C:cytosol"/>
    <property type="evidence" value="ECO:0007669"/>
    <property type="project" value="TreeGrafter"/>
</dbReference>
<name>A0A7S3QDC2_9STRA</name>
<dbReference type="FunFam" id="1.25.10.10:FF:000507">
    <property type="entry name" value="Exportin-2"/>
    <property type="match status" value="1"/>
</dbReference>
<keyword evidence="7" id="KW-0539">Nucleus</keyword>
<dbReference type="Pfam" id="PF03810">
    <property type="entry name" value="IBN_N"/>
    <property type="match status" value="1"/>
</dbReference>
<dbReference type="SUPFAM" id="SSF48371">
    <property type="entry name" value="ARM repeat"/>
    <property type="match status" value="1"/>
</dbReference>
<keyword evidence="6" id="KW-0653">Protein transport</keyword>
<protein>
    <recommendedName>
        <fullName evidence="8">Importin N-terminal domain-containing protein</fullName>
    </recommendedName>
</protein>
<evidence type="ECO:0000259" key="8">
    <source>
        <dbReference type="PROSITE" id="PS50166"/>
    </source>
</evidence>
<evidence type="ECO:0000256" key="6">
    <source>
        <dbReference type="ARBA" id="ARBA00022927"/>
    </source>
</evidence>
<dbReference type="PROSITE" id="PS50166">
    <property type="entry name" value="IMPORTIN_B_NT"/>
    <property type="match status" value="1"/>
</dbReference>
<dbReference type="SMART" id="SM00913">
    <property type="entry name" value="IBN_N"/>
    <property type="match status" value="1"/>
</dbReference>
<dbReference type="InterPro" id="IPR011989">
    <property type="entry name" value="ARM-like"/>
</dbReference>
<evidence type="ECO:0000256" key="4">
    <source>
        <dbReference type="ARBA" id="ARBA00022448"/>
    </source>
</evidence>
<dbReference type="Pfam" id="PF08506">
    <property type="entry name" value="Cse1"/>
    <property type="match status" value="1"/>
</dbReference>
<evidence type="ECO:0000256" key="1">
    <source>
        <dbReference type="ARBA" id="ARBA00004123"/>
    </source>
</evidence>
<dbReference type="InterPro" id="IPR013713">
    <property type="entry name" value="XPO2_central"/>
</dbReference>
<dbReference type="AlphaFoldDB" id="A0A7S3QDC2"/>
<evidence type="ECO:0000256" key="5">
    <source>
        <dbReference type="ARBA" id="ARBA00022490"/>
    </source>
</evidence>
<keyword evidence="4" id="KW-0813">Transport</keyword>
<dbReference type="Gene3D" id="1.25.10.10">
    <property type="entry name" value="Leucine-rich Repeat Variant"/>
    <property type="match status" value="1"/>
</dbReference>
<gene>
    <name evidence="9" type="ORF">CDEB00056_LOCUS17930</name>
</gene>
<dbReference type="PANTHER" id="PTHR10997">
    <property type="entry name" value="IMPORTIN-7, 8, 11"/>
    <property type="match status" value="1"/>
</dbReference>
<comment type="similarity">
    <text evidence="3">Belongs to the XPO2/CSE1 family.</text>
</comment>
<evidence type="ECO:0000256" key="2">
    <source>
        <dbReference type="ARBA" id="ARBA00004496"/>
    </source>
</evidence>
<sequence length="985" mass="110486">MTQQLTIEQLQTVLSQTLSPDAQTRKTAEGHLTAAQKFPGHPLSVLQLMASANGNAGAAVGLTVLQSAAVHFKNIVKKGWDAENEDGTDGITITDHDRNLIKSHLVELMCTAPPQIQAQCSEAISLIAAVDFPKKWDNLLPELIQKFNSPDPNIVNGVLATANSIFKRFRYINRSEELYADILYVLERIQAPLLTLFKTTGQAVDAYTTANDKQKLVPLFQSLRYMCRIFYSLNWQDLPEYFEDHMQEWMTEFSKYLSYKNPLLEDPDEEIEPSPIDRLQAAIVDNLFLYADKDEEPFIPFLPNFTTLVWNLLLGVTTHSKHDILATTCIKFLSSLVGKPMHKSLFQDESTLKQIITNIVIPNLKIREADEERFEDDPQEFIMGDMEGSDSESRRKRSGDLLKAMCRQFEAQTTSICSEHIAAMLVEFSINPSDNWIAKDAAIHLMLGISIRAESNQGVSSINDKVNIMEFFSANILTELQDLNHSIRPMVKAAAIKYASTFRNQFTKEHIAALMPLLISHLNSPNVVVHTYSASAVEKFLVCKEDDGTGAGRKRIKFNGQDLKPFLEPLFTGLFAVVDNTDWNENEYVMKCVMRTLNSAREEIINITHVVLQKLTAALFHVAKNPRNPQYNHYLFECIAILVKSVCAKSPEHTGTFEQLLFPPFQDVLQLDVAEFTPYVFQILAQLLEYKSDGSGLGESYGALLPPLLSPGVWERKGNIPALTRLLQAYVKQGSAEIVSGGKLIGMLGIFQKLVASKASETSSFDLLKAITQYIPAESIQAMFKEIFRILLMRLQQGKTTRYVRLMTGYLAQFIGQFGSETLFSIFNEMQPNLHIMILGQVWIPRLATDPPVRMEAKTQVIAMTKILCETPSLLNDSVGQQIWLEALKAVTKILSSEESHWGTTSDEVDQDAEISYDPTFSRLHFASRPPLDPFSGIQNPAKTFVTSLGQARASNAAVVQSLMQQGQQSDPKTFTTLDHLMSKF</sequence>
<dbReference type="GO" id="GO:0005635">
    <property type="term" value="C:nuclear envelope"/>
    <property type="evidence" value="ECO:0007669"/>
    <property type="project" value="TreeGrafter"/>
</dbReference>
<dbReference type="Pfam" id="PF03378">
    <property type="entry name" value="CAS_CSE1"/>
    <property type="match status" value="1"/>
</dbReference>
<comment type="subcellular location">
    <subcellularLocation>
        <location evidence="2">Cytoplasm</location>
    </subcellularLocation>
    <subcellularLocation>
        <location evidence="1">Nucleus</location>
    </subcellularLocation>
</comment>
<dbReference type="GO" id="GO:0031267">
    <property type="term" value="F:small GTPase binding"/>
    <property type="evidence" value="ECO:0007669"/>
    <property type="project" value="InterPro"/>
</dbReference>
<evidence type="ECO:0000256" key="3">
    <source>
        <dbReference type="ARBA" id="ARBA00008669"/>
    </source>
</evidence>
<dbReference type="EMBL" id="HBIO01023331">
    <property type="protein sequence ID" value="CAE0473077.1"/>
    <property type="molecule type" value="Transcribed_RNA"/>
</dbReference>
<keyword evidence="5" id="KW-0963">Cytoplasm</keyword>
<accession>A0A7S3QDC2</accession>
<dbReference type="GO" id="GO:0006606">
    <property type="term" value="P:protein import into nucleus"/>
    <property type="evidence" value="ECO:0007669"/>
    <property type="project" value="TreeGrafter"/>
</dbReference>
<evidence type="ECO:0000256" key="7">
    <source>
        <dbReference type="ARBA" id="ARBA00023242"/>
    </source>
</evidence>
<dbReference type="GO" id="GO:0005049">
    <property type="term" value="F:nuclear export signal receptor activity"/>
    <property type="evidence" value="ECO:0007669"/>
    <property type="project" value="TreeGrafter"/>
</dbReference>
<dbReference type="GO" id="GO:0006611">
    <property type="term" value="P:protein export from nucleus"/>
    <property type="evidence" value="ECO:0007669"/>
    <property type="project" value="TreeGrafter"/>
</dbReference>
<feature type="domain" description="Importin N-terminal" evidence="8">
    <location>
        <begin position="28"/>
        <end position="111"/>
    </location>
</feature>
<reference evidence="9" key="1">
    <citation type="submission" date="2021-01" db="EMBL/GenBank/DDBJ databases">
        <authorList>
            <person name="Corre E."/>
            <person name="Pelletier E."/>
            <person name="Niang G."/>
            <person name="Scheremetjew M."/>
            <person name="Finn R."/>
            <person name="Kale V."/>
            <person name="Holt S."/>
            <person name="Cochrane G."/>
            <person name="Meng A."/>
            <person name="Brown T."/>
            <person name="Cohen L."/>
        </authorList>
    </citation>
    <scope>NUCLEOTIDE SEQUENCE</scope>
    <source>
        <strain evidence="9">MM31A-1</strain>
    </source>
</reference>
<dbReference type="InterPro" id="IPR001494">
    <property type="entry name" value="Importin-beta_N"/>
</dbReference>